<gene>
    <name evidence="1" type="ORF">HNR40_006845</name>
</gene>
<comment type="caution">
    <text evidence="1">The sequence shown here is derived from an EMBL/GenBank/DDBJ whole genome shotgun (WGS) entry which is preliminary data.</text>
</comment>
<evidence type="ECO:0000313" key="2">
    <source>
        <dbReference type="Proteomes" id="UP000568380"/>
    </source>
</evidence>
<dbReference type="RefSeq" id="WP_184968634.1">
    <property type="nucleotide sequence ID" value="NZ_JACHIN010000010.1"/>
</dbReference>
<accession>A0A7W8A9Y7</accession>
<keyword evidence="2" id="KW-1185">Reference proteome</keyword>
<evidence type="ECO:0000313" key="1">
    <source>
        <dbReference type="EMBL" id="MBB5081350.1"/>
    </source>
</evidence>
<reference evidence="1 2" key="1">
    <citation type="submission" date="2020-08" db="EMBL/GenBank/DDBJ databases">
        <title>Genomic Encyclopedia of Type Strains, Phase IV (KMG-IV): sequencing the most valuable type-strain genomes for metagenomic binning, comparative biology and taxonomic classification.</title>
        <authorList>
            <person name="Goeker M."/>
        </authorList>
    </citation>
    <scope>NUCLEOTIDE SEQUENCE [LARGE SCALE GENOMIC DNA]</scope>
    <source>
        <strain evidence="1 2">DSM 45385</strain>
    </source>
</reference>
<organism evidence="1 2">
    <name type="scientific">Nonomuraea endophytica</name>
    <dbReference type="NCBI Taxonomy" id="714136"/>
    <lineage>
        <taxon>Bacteria</taxon>
        <taxon>Bacillati</taxon>
        <taxon>Actinomycetota</taxon>
        <taxon>Actinomycetes</taxon>
        <taxon>Streptosporangiales</taxon>
        <taxon>Streptosporangiaceae</taxon>
        <taxon>Nonomuraea</taxon>
    </lineage>
</organism>
<dbReference type="EMBL" id="JACHIN010000010">
    <property type="protein sequence ID" value="MBB5081350.1"/>
    <property type="molecule type" value="Genomic_DNA"/>
</dbReference>
<dbReference type="AlphaFoldDB" id="A0A7W8A9Y7"/>
<sequence>MSDARFLPFNSLYVRPNPDHVGVLEILDITLYPDTLWGFHFYGPASPGNFYDDGPVYETLVEADHVWQGDMELGTEDDLRAFAAILHESLTGGGDEFYGSGWTRLHYRPLPSAGVELAAQGTA</sequence>
<proteinExistence type="predicted"/>
<protein>
    <submittedName>
        <fullName evidence="1">Uncharacterized protein</fullName>
    </submittedName>
</protein>
<name>A0A7W8A9Y7_9ACTN</name>
<dbReference type="Proteomes" id="UP000568380">
    <property type="component" value="Unassembled WGS sequence"/>
</dbReference>